<dbReference type="InterPro" id="IPR045864">
    <property type="entry name" value="aa-tRNA-synth_II/BPL/LPL"/>
</dbReference>
<dbReference type="PANTHER" id="PTHR43506">
    <property type="entry name" value="BIOTIN/LIPOATE A/B PROTEIN LIGASE FAMILY"/>
    <property type="match status" value="1"/>
</dbReference>
<dbReference type="EMBL" id="JAMQYH010000004">
    <property type="protein sequence ID" value="KAJ1688652.1"/>
    <property type="molecule type" value="Genomic_DNA"/>
</dbReference>
<evidence type="ECO:0000313" key="2">
    <source>
        <dbReference type="EMBL" id="KAJ1688652.1"/>
    </source>
</evidence>
<accession>A0A9Q0C7C0</accession>
<dbReference type="InterPro" id="IPR053264">
    <property type="entry name" value="Lipoate-ligase_2_inactive"/>
</dbReference>
<dbReference type="AlphaFoldDB" id="A0A9Q0C7C0"/>
<dbReference type="Proteomes" id="UP001151287">
    <property type="component" value="Unassembled WGS sequence"/>
</dbReference>
<dbReference type="SUPFAM" id="SSF55681">
    <property type="entry name" value="Class II aaRS and biotin synthetases"/>
    <property type="match status" value="1"/>
</dbReference>
<evidence type="ECO:0000259" key="1">
    <source>
        <dbReference type="PROSITE" id="PS51733"/>
    </source>
</evidence>
<keyword evidence="3" id="KW-1185">Reference proteome</keyword>
<evidence type="ECO:0000313" key="3">
    <source>
        <dbReference type="Proteomes" id="UP001151287"/>
    </source>
</evidence>
<reference evidence="2" key="1">
    <citation type="journal article" date="2022" name="Cell">
        <title>Repeat-based holocentromeres influence genome architecture and karyotype evolution.</title>
        <authorList>
            <person name="Hofstatter P.G."/>
            <person name="Thangavel G."/>
            <person name="Lux T."/>
            <person name="Neumann P."/>
            <person name="Vondrak T."/>
            <person name="Novak P."/>
            <person name="Zhang M."/>
            <person name="Costa L."/>
            <person name="Castellani M."/>
            <person name="Scott A."/>
            <person name="Toegelov H."/>
            <person name="Fuchs J."/>
            <person name="Mata-Sucre Y."/>
            <person name="Dias Y."/>
            <person name="Vanzela A.L.L."/>
            <person name="Huettel B."/>
            <person name="Almeida C.C.S."/>
            <person name="Simkova H."/>
            <person name="Souza G."/>
            <person name="Pedrosa-Harand A."/>
            <person name="Macas J."/>
            <person name="Mayer K.F.X."/>
            <person name="Houben A."/>
            <person name="Marques A."/>
        </authorList>
    </citation>
    <scope>NUCLEOTIDE SEQUENCE</scope>
    <source>
        <strain evidence="2">RhyBre1mFocal</strain>
    </source>
</reference>
<proteinExistence type="predicted"/>
<dbReference type="InterPro" id="IPR004143">
    <property type="entry name" value="BPL_LPL_catalytic"/>
</dbReference>
<sequence>MNLHNAKKTALPIMNLVKMQGVPILDQLHLEERLLRSDFKNWCILNVGTPQPTIVMGVSGKPSELVNIKSVIYNQVPVIRRFTGGGTVIVDKETIFVTLICSREAVPLLNLYPQPIMSWTGTLYHDALSDFGKFHLRENDYVFNNLKFGGNAQSITKNRWIHHTSFLWDYDVKNMDYLKHPPRSPKYRLERSHEEFLCKMKYFVPSKLIFIEKTLNSLQKHFVLRPIQADDINALNIPYAPSSRLLTKEELEKELLSTTA</sequence>
<dbReference type="Pfam" id="PF21948">
    <property type="entry name" value="LplA-B_cat"/>
    <property type="match status" value="1"/>
</dbReference>
<dbReference type="Gene3D" id="3.30.930.10">
    <property type="entry name" value="Bira Bifunctional Protein, Domain 2"/>
    <property type="match status" value="1"/>
</dbReference>
<gene>
    <name evidence="2" type="ORF">LUZ63_012807</name>
</gene>
<dbReference type="OrthoDB" id="201621at2759"/>
<dbReference type="PROSITE" id="PS51733">
    <property type="entry name" value="BPL_LPL_CATALYTIC"/>
    <property type="match status" value="1"/>
</dbReference>
<organism evidence="2 3">
    <name type="scientific">Rhynchospora breviuscula</name>
    <dbReference type="NCBI Taxonomy" id="2022672"/>
    <lineage>
        <taxon>Eukaryota</taxon>
        <taxon>Viridiplantae</taxon>
        <taxon>Streptophyta</taxon>
        <taxon>Embryophyta</taxon>
        <taxon>Tracheophyta</taxon>
        <taxon>Spermatophyta</taxon>
        <taxon>Magnoliopsida</taxon>
        <taxon>Liliopsida</taxon>
        <taxon>Poales</taxon>
        <taxon>Cyperaceae</taxon>
        <taxon>Cyperoideae</taxon>
        <taxon>Rhynchosporeae</taxon>
        <taxon>Rhynchospora</taxon>
    </lineage>
</organism>
<feature type="domain" description="BPL/LPL catalytic" evidence="1">
    <location>
        <begin position="38"/>
        <end position="226"/>
    </location>
</feature>
<dbReference type="FunFam" id="3.30.930.10:FF:000077">
    <property type="entry name" value="Putative lipoate-protein ligase A"/>
    <property type="match status" value="1"/>
</dbReference>
<name>A0A9Q0C7C0_9POAL</name>
<dbReference type="PANTHER" id="PTHR43506:SF1">
    <property type="entry name" value="BPL_LPL CATALYTIC DOMAIN-CONTAINING PROTEIN"/>
    <property type="match status" value="1"/>
</dbReference>
<comment type="caution">
    <text evidence="2">The sequence shown here is derived from an EMBL/GenBank/DDBJ whole genome shotgun (WGS) entry which is preliminary data.</text>
</comment>
<protein>
    <recommendedName>
        <fullName evidence="1">BPL/LPL catalytic domain-containing protein</fullName>
    </recommendedName>
</protein>